<organism evidence="2">
    <name type="scientific">Bdellovibrio bacteriovorus</name>
    <dbReference type="NCBI Taxonomy" id="959"/>
    <lineage>
        <taxon>Bacteria</taxon>
        <taxon>Pseudomonadati</taxon>
        <taxon>Bdellovibrionota</taxon>
        <taxon>Bdellovibrionia</taxon>
        <taxon>Bdellovibrionales</taxon>
        <taxon>Pseudobdellovibrionaceae</taxon>
        <taxon>Bdellovibrio</taxon>
    </lineage>
</organism>
<proteinExistence type="predicted"/>
<evidence type="ECO:0000313" key="2">
    <source>
        <dbReference type="EMBL" id="CAE47776.1"/>
    </source>
</evidence>
<keyword evidence="1" id="KW-0812">Transmembrane</keyword>
<dbReference type="RefSeq" id="WP_011162730.1">
    <property type="nucleotide sequence ID" value="NZ_AP029059.1"/>
</dbReference>
<evidence type="ECO:0000256" key="1">
    <source>
        <dbReference type="SAM" id="Phobius"/>
    </source>
</evidence>
<dbReference type="EMBL" id="AJ584609">
    <property type="protein sequence ID" value="CAE47776.1"/>
    <property type="molecule type" value="Genomic_DNA"/>
</dbReference>
<name>Q68VE3_BDEBC</name>
<dbReference type="GeneID" id="93011265"/>
<protein>
    <recommendedName>
        <fullName evidence="3">Pilus assembly protein</fullName>
    </recommendedName>
</protein>
<dbReference type="KEGG" id="bbac:EP01_12590"/>
<keyword evidence="1" id="KW-0472">Membrane</keyword>
<keyword evidence="1" id="KW-1133">Transmembrane helix</keyword>
<dbReference type="AlphaFoldDB" id="Q68VE3"/>
<accession>Q68VE3</accession>
<sequence>MSRTKSFSRTIQNERGMISAEFIFAIVIAAGLCIVFFALNFTLSMAEIAQYIAFSASRAHAAGHIDQDKQEQMAKDKYLSLINNQELKPLFNKPDGGWFVLSPQIDVRGGGESGRTFDSDYRYTEERVPQVGVRFDFTAKLLSLKVAFLGPTNEDDAGFSAKVTAFLIREPTQKECYELQIKRRYEAVLNLDQRFKELARDTAGYVPSEDNGC</sequence>
<reference evidence="2" key="1">
    <citation type="journal article" date="2005" name="Curr. Microbiol.">
        <title>Transcriptional Activity of the Host-Interaction Locus and a PutativePilin Gene of Bdellovibrio bacteriovorus in the Predatory Life Cycle.</title>
        <authorList>
            <person name="Schwudke D."/>
            <person name="Bernhardt A."/>
            <person name="Beck S."/>
            <person name="Madela K."/>
            <person name="Linscheid M."/>
            <person name="Appel B."/>
            <person name="Strauch E."/>
        </authorList>
    </citation>
    <scope>NUCLEOTIDE SEQUENCE</scope>
    <source>
        <strain evidence="2">DSM 50701</strain>
    </source>
</reference>
<evidence type="ECO:0008006" key="3">
    <source>
        <dbReference type="Google" id="ProtNLM"/>
    </source>
</evidence>
<feature type="transmembrane region" description="Helical" evidence="1">
    <location>
        <begin position="21"/>
        <end position="43"/>
    </location>
</feature>